<dbReference type="Pfam" id="PF15112">
    <property type="entry name" value="DUF4559"/>
    <property type="match status" value="1"/>
</dbReference>
<keyword evidence="3" id="KW-1185">Reference proteome</keyword>
<name>A0A9D3YXP1_DREPO</name>
<comment type="caution">
    <text evidence="2">The sequence shown here is derived from an EMBL/GenBank/DDBJ whole genome shotgun (WGS) entry which is preliminary data.</text>
</comment>
<evidence type="ECO:0000313" key="2">
    <source>
        <dbReference type="EMBL" id="KAH3707201.1"/>
    </source>
</evidence>
<dbReference type="Proteomes" id="UP000828390">
    <property type="component" value="Unassembled WGS sequence"/>
</dbReference>
<dbReference type="EMBL" id="JAIWYP010000014">
    <property type="protein sequence ID" value="KAH3707201.1"/>
    <property type="molecule type" value="Genomic_DNA"/>
</dbReference>
<evidence type="ECO:0000256" key="1">
    <source>
        <dbReference type="SAM" id="Phobius"/>
    </source>
</evidence>
<keyword evidence="1" id="KW-0472">Membrane</keyword>
<reference evidence="2" key="1">
    <citation type="journal article" date="2019" name="bioRxiv">
        <title>The Genome of the Zebra Mussel, Dreissena polymorpha: A Resource for Invasive Species Research.</title>
        <authorList>
            <person name="McCartney M.A."/>
            <person name="Auch B."/>
            <person name="Kono T."/>
            <person name="Mallez S."/>
            <person name="Zhang Y."/>
            <person name="Obille A."/>
            <person name="Becker A."/>
            <person name="Abrahante J.E."/>
            <person name="Garbe J."/>
            <person name="Badalamenti J.P."/>
            <person name="Herman A."/>
            <person name="Mangelson H."/>
            <person name="Liachko I."/>
            <person name="Sullivan S."/>
            <person name="Sone E.D."/>
            <person name="Koren S."/>
            <person name="Silverstein K.A.T."/>
            <person name="Beckman K.B."/>
            <person name="Gohl D.M."/>
        </authorList>
    </citation>
    <scope>NUCLEOTIDE SEQUENCE</scope>
    <source>
        <strain evidence="2">Duluth1</strain>
        <tissue evidence="2">Whole animal</tissue>
    </source>
</reference>
<dbReference type="AlphaFoldDB" id="A0A9D3YXP1"/>
<keyword evidence="1" id="KW-1133">Transmembrane helix</keyword>
<accession>A0A9D3YXP1</accession>
<keyword evidence="1" id="KW-0812">Transmembrane</keyword>
<dbReference type="InterPro" id="IPR027897">
    <property type="entry name" value="DUF4559"/>
</dbReference>
<protein>
    <submittedName>
        <fullName evidence="2">Uncharacterized protein</fullName>
    </submittedName>
</protein>
<organism evidence="2 3">
    <name type="scientific">Dreissena polymorpha</name>
    <name type="common">Zebra mussel</name>
    <name type="synonym">Mytilus polymorpha</name>
    <dbReference type="NCBI Taxonomy" id="45954"/>
    <lineage>
        <taxon>Eukaryota</taxon>
        <taxon>Metazoa</taxon>
        <taxon>Spiralia</taxon>
        <taxon>Lophotrochozoa</taxon>
        <taxon>Mollusca</taxon>
        <taxon>Bivalvia</taxon>
        <taxon>Autobranchia</taxon>
        <taxon>Heteroconchia</taxon>
        <taxon>Euheterodonta</taxon>
        <taxon>Imparidentia</taxon>
        <taxon>Neoheterodontei</taxon>
        <taxon>Myida</taxon>
        <taxon>Dreissenoidea</taxon>
        <taxon>Dreissenidae</taxon>
        <taxon>Dreissena</taxon>
    </lineage>
</organism>
<reference evidence="2" key="2">
    <citation type="submission" date="2020-11" db="EMBL/GenBank/DDBJ databases">
        <authorList>
            <person name="McCartney M.A."/>
            <person name="Auch B."/>
            <person name="Kono T."/>
            <person name="Mallez S."/>
            <person name="Becker A."/>
            <person name="Gohl D.M."/>
            <person name="Silverstein K.A.T."/>
            <person name="Koren S."/>
            <person name="Bechman K.B."/>
            <person name="Herman A."/>
            <person name="Abrahante J.E."/>
            <person name="Garbe J."/>
        </authorList>
    </citation>
    <scope>NUCLEOTIDE SEQUENCE</scope>
    <source>
        <strain evidence="2">Duluth1</strain>
        <tissue evidence="2">Whole animal</tissue>
    </source>
</reference>
<sequence>MATPLSDEGLQNWVKAWMAQKCFKQGILPFIKQQMEKQFNDNISHVKRVSKTPEYTCNTCDVNTIKPYHAHLPPCKYSKGRTCACKDPTKIQCRQNGSCGILYDYLKDKHSQLNPNWSNSRSQCWSTSAWEQMKCYIFTPGYEMQGDIEDTDVTALVQICTNNKDIKSLFVGVYLGFIIQIREDRNELCHSSSMNVDTTKLMEYVDHVKTALQINVLKGFPEALTQSRMLDKLLTEDLTKIDEIESRREVLREIDKIKKELEETKTHDGSDIQADIEQLRELYDKHSKIINGQLDVMMKYAEDGKKEVQAIGNDMSARMKDNSTALADIKTTLQQHDVKSDAKSDVILAAIMRLEETLNNMRPIAVHVPDQRMAVTASTQTTEQANEVDDLLVETGNCILQTTTPATVQSQHLLPLMQHAFDEIGKVGNIKSVKKECMAVYINFPTLKKLIHFMQMYYNGTLSELFQPVQDYLREHTNGADITLHVTINEEDTVKSLISIVEQLNDAKADIDAGPLYVEGHDNINAHQDRTKETETQFQQELVQSKAETFVKKKMDLTQNLRPPAPYKSPTIPPYQEGMFLPPGALCIPTYPHSHMVPEMHVPQKSGKTMPKMQGTPGYTLATGQLAAIDPSDSSAVNATRKGLQSVIYFQNWFVNTVLISLLIGASVYFGQLCLSKVSMYDATRLERQLQGELLDYWHEKCEIFKSSKIPFSDINKYLDHRQDAYGGIDEQTREKMDAEREWVNRIMEWKFNTGKNANARYGMIAFGLSPDRQYVDCMYGMYKMHFKLWKYKSRMASDETPTVRWLLFLLLKKFEIRIKCTLFVEDVL</sequence>
<proteinExistence type="predicted"/>
<feature type="transmembrane region" description="Helical" evidence="1">
    <location>
        <begin position="653"/>
        <end position="675"/>
    </location>
</feature>
<evidence type="ECO:0000313" key="3">
    <source>
        <dbReference type="Proteomes" id="UP000828390"/>
    </source>
</evidence>
<gene>
    <name evidence="2" type="ORF">DPMN_066599</name>
</gene>